<evidence type="ECO:0000256" key="1">
    <source>
        <dbReference type="SAM" id="SignalP"/>
    </source>
</evidence>
<keyword evidence="3" id="KW-1185">Reference proteome</keyword>
<sequence length="106" mass="11859">MLLVVLLPLTPRTCICRLGISVTGSRGRHILSSFQENNEIALWDVETENAVQIIEIPDTTQLLRLSDDESYVDRVRSLPNLGGFDFRPGRFFVPSHSPVARLPGRA</sequence>
<accession>A0A2V5IG41</accession>
<gene>
    <name evidence="2" type="ORF">BP00DRAFT_218274</name>
</gene>
<keyword evidence="1" id="KW-0732">Signal</keyword>
<organism evidence="2 3">
    <name type="scientific">Aspergillus indologenus CBS 114.80</name>
    <dbReference type="NCBI Taxonomy" id="1450541"/>
    <lineage>
        <taxon>Eukaryota</taxon>
        <taxon>Fungi</taxon>
        <taxon>Dikarya</taxon>
        <taxon>Ascomycota</taxon>
        <taxon>Pezizomycotina</taxon>
        <taxon>Eurotiomycetes</taxon>
        <taxon>Eurotiomycetidae</taxon>
        <taxon>Eurotiales</taxon>
        <taxon>Aspergillaceae</taxon>
        <taxon>Aspergillus</taxon>
        <taxon>Aspergillus subgen. Circumdati</taxon>
    </lineage>
</organism>
<dbReference type="AlphaFoldDB" id="A0A2V5IG41"/>
<name>A0A2V5IG41_9EURO</name>
<dbReference type="EMBL" id="KZ825468">
    <property type="protein sequence ID" value="PYI35705.1"/>
    <property type="molecule type" value="Genomic_DNA"/>
</dbReference>
<proteinExistence type="predicted"/>
<reference evidence="2 3" key="1">
    <citation type="submission" date="2018-02" db="EMBL/GenBank/DDBJ databases">
        <title>The genomes of Aspergillus section Nigri reveals drivers in fungal speciation.</title>
        <authorList>
            <consortium name="DOE Joint Genome Institute"/>
            <person name="Vesth T.C."/>
            <person name="Nybo J."/>
            <person name="Theobald S."/>
            <person name="Brandl J."/>
            <person name="Frisvad J.C."/>
            <person name="Nielsen K.F."/>
            <person name="Lyhne E.K."/>
            <person name="Kogle M.E."/>
            <person name="Kuo A."/>
            <person name="Riley R."/>
            <person name="Clum A."/>
            <person name="Nolan M."/>
            <person name="Lipzen A."/>
            <person name="Salamov A."/>
            <person name="Henrissat B."/>
            <person name="Wiebenga A."/>
            <person name="De vries R.P."/>
            <person name="Grigoriev I.V."/>
            <person name="Mortensen U.H."/>
            <person name="Andersen M.R."/>
            <person name="Baker S.E."/>
        </authorList>
    </citation>
    <scope>NUCLEOTIDE SEQUENCE [LARGE SCALE GENOMIC DNA]</scope>
    <source>
        <strain evidence="2 3">CBS 114.80</strain>
    </source>
</reference>
<feature type="chain" id="PRO_5015920067" evidence="1">
    <location>
        <begin position="17"/>
        <end position="106"/>
    </location>
</feature>
<protein>
    <submittedName>
        <fullName evidence="2">Uncharacterized protein</fullName>
    </submittedName>
</protein>
<dbReference type="Proteomes" id="UP000248817">
    <property type="component" value="Unassembled WGS sequence"/>
</dbReference>
<feature type="signal peptide" evidence="1">
    <location>
        <begin position="1"/>
        <end position="16"/>
    </location>
</feature>
<evidence type="ECO:0000313" key="2">
    <source>
        <dbReference type="EMBL" id="PYI35705.1"/>
    </source>
</evidence>
<evidence type="ECO:0000313" key="3">
    <source>
        <dbReference type="Proteomes" id="UP000248817"/>
    </source>
</evidence>